<comment type="caution">
    <text evidence="1">The sequence shown here is derived from an EMBL/GenBank/DDBJ whole genome shotgun (WGS) entry which is preliminary data.</text>
</comment>
<dbReference type="Proteomes" id="UP000078358">
    <property type="component" value="Unassembled WGS sequence"/>
</dbReference>
<dbReference type="InterPro" id="IPR036249">
    <property type="entry name" value="Thioredoxin-like_sf"/>
</dbReference>
<dbReference type="EMBL" id="JACI01000002">
    <property type="protein sequence ID" value="OAQ13941.1"/>
    <property type="molecule type" value="Genomic_DNA"/>
</dbReference>
<dbReference type="CDD" id="cd03025">
    <property type="entry name" value="DsbA_FrnE_like"/>
    <property type="match status" value="1"/>
</dbReference>
<dbReference type="PATRIC" id="fig|1261658.3.peg.1172"/>
<evidence type="ECO:0000313" key="2">
    <source>
        <dbReference type="Proteomes" id="UP000078358"/>
    </source>
</evidence>
<evidence type="ECO:0000313" key="1">
    <source>
        <dbReference type="EMBL" id="OAQ13941.1"/>
    </source>
</evidence>
<dbReference type="Gene3D" id="3.40.30.10">
    <property type="entry name" value="Glutaredoxin"/>
    <property type="match status" value="1"/>
</dbReference>
<sequence length="284" mass="32827">MDKVTIYHFTDPMMGLSYESEPFFRQLETHFDSQIELKFVMGGLVRDVADFMIADDFREGEERAFIRYNARLAKIYESEQGISGMPIKMDKLNLFSAERRSSTPLNLAYKAAQLTDSLSADQFLYRLRYATIVEQRETNREAEIFAVAQETGLDMLRFKHYFNDRSAQQALAQDWRWRAELGVRGLPAYLFEYQGKQALVSGVLTYDHLASLIVQFTQGNIQPTSPKCNAEILQHFMQKHPLVSLIELQYAFGFSNENQILQAFIQAQIPFKRVGNGHFMQICL</sequence>
<reference evidence="1 2" key="1">
    <citation type="submission" date="2014-01" db="EMBL/GenBank/DDBJ databases">
        <authorList>
            <person name="Zuccon D."/>
        </authorList>
    </citation>
    <scope>NUCLEOTIDE SEQUENCE [LARGE SCALE GENOMIC DNA]</scope>
    <source>
        <strain evidence="1 2">Y31</strain>
    </source>
</reference>
<protein>
    <submittedName>
        <fullName evidence="1">DSBA oxidoreductase</fullName>
    </submittedName>
</protein>
<dbReference type="AlphaFoldDB" id="A0A179CX72"/>
<dbReference type="SUPFAM" id="SSF52833">
    <property type="entry name" value="Thioredoxin-like"/>
    <property type="match status" value="1"/>
</dbReference>
<dbReference type="Pfam" id="PF13743">
    <property type="entry name" value="Thioredoxin_5"/>
    <property type="match status" value="1"/>
</dbReference>
<name>A0A179CX72_BIBTR</name>
<organism evidence="1 2">
    <name type="scientific">Bibersteinia trehalosi Y31</name>
    <dbReference type="NCBI Taxonomy" id="1261658"/>
    <lineage>
        <taxon>Bacteria</taxon>
        <taxon>Pseudomonadati</taxon>
        <taxon>Pseudomonadota</taxon>
        <taxon>Gammaproteobacteria</taxon>
        <taxon>Pasteurellales</taxon>
        <taxon>Pasteurellaceae</taxon>
        <taxon>Bibersteinia</taxon>
    </lineage>
</organism>
<accession>A0A179CX72</accession>
<dbReference type="RefSeq" id="WP_064318508.1">
    <property type="nucleotide sequence ID" value="NZ_JACI01000002.1"/>
</dbReference>
<proteinExistence type="predicted"/>
<gene>
    <name evidence="1" type="ORF">F480_05945</name>
</gene>